<dbReference type="Pfam" id="PF00483">
    <property type="entry name" value="NTP_transferase"/>
    <property type="match status" value="1"/>
</dbReference>
<dbReference type="SUPFAM" id="SSF53448">
    <property type="entry name" value="Nucleotide-diphospho-sugar transferases"/>
    <property type="match status" value="1"/>
</dbReference>
<dbReference type="EMBL" id="IACT01007499">
    <property type="protein sequence ID" value="LAC26613.1"/>
    <property type="molecule type" value="mRNA"/>
</dbReference>
<evidence type="ECO:0000313" key="2">
    <source>
        <dbReference type="EMBL" id="LAC26613.1"/>
    </source>
</evidence>
<dbReference type="Gene3D" id="3.90.550.10">
    <property type="entry name" value="Spore Coat Polysaccharide Biosynthesis Protein SpsA, Chain A"/>
    <property type="match status" value="1"/>
</dbReference>
<dbReference type="InterPro" id="IPR005835">
    <property type="entry name" value="NTP_transferase_dom"/>
</dbReference>
<accession>A0A6A7G933</accession>
<sequence length="284" mass="31660">MQALILAAGYGTRLSRDITNDPNGGYQHLLGVPKPLVPLGGIPLISKWITELERSEIEVSDIFVVSNQRFYHLFVQWAKNFDFPVANIINDGTTCNDDRLGAIRDIKLAFETKKLTSNLIIIGGDTIFFRDFKLNSIIERFRSLNHDEKSDSASQLPVNVILSSPVVDTTKSGIIEVDVNKKVTSLLEKPLPSETSSRLGSPCFYLLHYQSLLLLCDYVANSSSLQEVDAPGVFISWLIKRISTYAEEISGRFDVGALKTYIEADRYFTSLENGNLQSCAMAKE</sequence>
<reference evidence="2" key="1">
    <citation type="submission" date="2017-11" db="EMBL/GenBank/DDBJ databases">
        <title>The sensing device of the deep-sea amphipod.</title>
        <authorList>
            <person name="Kobayashi H."/>
            <person name="Nagahama T."/>
            <person name="Arai W."/>
            <person name="Sasagawa Y."/>
            <person name="Umeda M."/>
            <person name="Hayashi T."/>
            <person name="Nikaido I."/>
            <person name="Watanabe H."/>
            <person name="Oguri K."/>
            <person name="Kitazato H."/>
            <person name="Fujioka K."/>
            <person name="Kido Y."/>
            <person name="Takami H."/>
        </authorList>
    </citation>
    <scope>NUCLEOTIDE SEQUENCE</scope>
    <source>
        <tissue evidence="2">Whole body</tissue>
    </source>
</reference>
<keyword evidence="2" id="KW-0808">Transferase</keyword>
<organism evidence="2">
    <name type="scientific">Hirondellea gigas</name>
    <dbReference type="NCBI Taxonomy" id="1518452"/>
    <lineage>
        <taxon>Eukaryota</taxon>
        <taxon>Metazoa</taxon>
        <taxon>Ecdysozoa</taxon>
        <taxon>Arthropoda</taxon>
        <taxon>Crustacea</taxon>
        <taxon>Multicrustacea</taxon>
        <taxon>Malacostraca</taxon>
        <taxon>Eumalacostraca</taxon>
        <taxon>Peracarida</taxon>
        <taxon>Amphipoda</taxon>
        <taxon>Amphilochidea</taxon>
        <taxon>Lysianassida</taxon>
        <taxon>Lysianassidira</taxon>
        <taxon>Lysianassoidea</taxon>
        <taxon>Lysianassidae</taxon>
        <taxon>Hirondellea</taxon>
    </lineage>
</organism>
<proteinExistence type="evidence at transcript level"/>
<dbReference type="PANTHER" id="PTHR42883">
    <property type="entry name" value="GLUCOSE-1-PHOSPHATE THYMIDYLTRANSFERASE"/>
    <property type="match status" value="1"/>
</dbReference>
<dbReference type="InterPro" id="IPR029044">
    <property type="entry name" value="Nucleotide-diphossugar_trans"/>
</dbReference>
<protein>
    <submittedName>
        <fullName evidence="2">Glucose-1-phosphate adenylyltransferase-like</fullName>
    </submittedName>
</protein>
<dbReference type="PANTHER" id="PTHR42883:SF2">
    <property type="entry name" value="THYMIDYLYLTRANSFERASE"/>
    <property type="match status" value="1"/>
</dbReference>
<feature type="domain" description="Nucleotidyl transferase" evidence="1">
    <location>
        <begin position="3"/>
        <end position="266"/>
    </location>
</feature>
<name>A0A6A7G933_9CRUS</name>
<evidence type="ECO:0000259" key="1">
    <source>
        <dbReference type="Pfam" id="PF00483"/>
    </source>
</evidence>
<dbReference type="AlphaFoldDB" id="A0A6A7G933"/>
<keyword evidence="2" id="KW-0548">Nucleotidyltransferase</keyword>
<dbReference type="GO" id="GO:0016779">
    <property type="term" value="F:nucleotidyltransferase activity"/>
    <property type="evidence" value="ECO:0007669"/>
    <property type="project" value="UniProtKB-KW"/>
</dbReference>